<dbReference type="InterPro" id="IPR008927">
    <property type="entry name" value="6-PGluconate_DH-like_C_sf"/>
</dbReference>
<dbReference type="AlphaFoldDB" id="A0A2I1I5H1"/>
<dbReference type="EMBL" id="PKKJ01000004">
    <property type="protein sequence ID" value="PKY66367.1"/>
    <property type="molecule type" value="Genomic_DNA"/>
</dbReference>
<feature type="domain" description="Mannitol dehydrogenase C-terminal" evidence="1">
    <location>
        <begin position="99"/>
        <end position="222"/>
    </location>
</feature>
<dbReference type="GO" id="GO:0005829">
    <property type="term" value="C:cytosol"/>
    <property type="evidence" value="ECO:0007669"/>
    <property type="project" value="TreeGrafter"/>
</dbReference>
<dbReference type="GO" id="GO:0019592">
    <property type="term" value="P:mannitol catabolic process"/>
    <property type="evidence" value="ECO:0007669"/>
    <property type="project" value="TreeGrafter"/>
</dbReference>
<dbReference type="GO" id="GO:0008926">
    <property type="term" value="F:mannitol-1-phosphate 5-dehydrogenase activity"/>
    <property type="evidence" value="ECO:0007669"/>
    <property type="project" value="TreeGrafter"/>
</dbReference>
<comment type="caution">
    <text evidence="2">The sequence shown here is derived from an EMBL/GenBank/DDBJ whole genome shotgun (WGS) entry which is preliminary data.</text>
</comment>
<protein>
    <recommendedName>
        <fullName evidence="1">Mannitol dehydrogenase C-terminal domain-containing protein</fullName>
    </recommendedName>
</protein>
<dbReference type="Gene3D" id="1.10.1040.10">
    <property type="entry name" value="N-(1-d-carboxylethyl)-l-norvaline Dehydrogenase, domain 2"/>
    <property type="match status" value="1"/>
</dbReference>
<evidence type="ECO:0000313" key="3">
    <source>
        <dbReference type="Proteomes" id="UP000234545"/>
    </source>
</evidence>
<accession>A0A2I1I5H1</accession>
<proteinExistence type="predicted"/>
<dbReference type="OrthoDB" id="271711at2"/>
<dbReference type="SUPFAM" id="SSF48179">
    <property type="entry name" value="6-phosphogluconate dehydrogenase C-terminal domain-like"/>
    <property type="match status" value="1"/>
</dbReference>
<evidence type="ECO:0000259" key="1">
    <source>
        <dbReference type="Pfam" id="PF08125"/>
    </source>
</evidence>
<dbReference type="InterPro" id="IPR013328">
    <property type="entry name" value="6PGD_dom2"/>
</dbReference>
<dbReference type="Proteomes" id="UP000234545">
    <property type="component" value="Unassembled WGS sequence"/>
</dbReference>
<sequence length="288" mass="31310">MTLMPAACALSRTGPRAVPSIEPTTRTTVDAARLDERLGLAETSIGRMIPAAPPEPGQPATLIRVEPYRVLPYDANALKGPEPQVEGLFPVRDVPFAFYSDRKLFLHNMGHCMCAYLGERRGYEYIWHAIGDPEIRALVRAAMTQSALALASRYGADPAALARHIDDLIARFGNRALGDTVERVGRDPIRKLAPEDRILGAYRLAAEQGSPHSYLSLAAAVGTARLAAESGWSDERARAHIEDALFGDADESEDRALYRAQLAALEKGFDWAAQTALLDGHARRVGAI</sequence>
<evidence type="ECO:0000313" key="2">
    <source>
        <dbReference type="EMBL" id="PKY66367.1"/>
    </source>
</evidence>
<dbReference type="PANTHER" id="PTHR30524">
    <property type="entry name" value="MANNITOL-1-PHOSPHATE 5-DEHYDROGENASE"/>
    <property type="match status" value="1"/>
</dbReference>
<gene>
    <name evidence="2" type="ORF">CYJ25_04950</name>
</gene>
<dbReference type="Pfam" id="PF08125">
    <property type="entry name" value="Mannitol_dh_C"/>
    <property type="match status" value="1"/>
</dbReference>
<name>A0A2I1I5H1_9ACTO</name>
<dbReference type="InterPro" id="IPR013118">
    <property type="entry name" value="Mannitol_DH_C"/>
</dbReference>
<organism evidence="2 3">
    <name type="scientific">Schaalia turicensis</name>
    <dbReference type="NCBI Taxonomy" id="131111"/>
    <lineage>
        <taxon>Bacteria</taxon>
        <taxon>Bacillati</taxon>
        <taxon>Actinomycetota</taxon>
        <taxon>Actinomycetes</taxon>
        <taxon>Actinomycetales</taxon>
        <taxon>Actinomycetaceae</taxon>
        <taxon>Schaalia</taxon>
    </lineage>
</organism>
<dbReference type="PANTHER" id="PTHR30524:SF0">
    <property type="entry name" value="ALTRONATE OXIDOREDUCTASE-RELATED"/>
    <property type="match status" value="1"/>
</dbReference>
<reference evidence="2 3" key="1">
    <citation type="submission" date="2017-12" db="EMBL/GenBank/DDBJ databases">
        <title>Phylogenetic diversity of female urinary microbiome.</title>
        <authorList>
            <person name="Thomas-White K."/>
            <person name="Wolfe A.J."/>
        </authorList>
    </citation>
    <scope>NUCLEOTIDE SEQUENCE [LARGE SCALE GENOMIC DNA]</scope>
    <source>
        <strain evidence="2 3">UMB0250</strain>
    </source>
</reference>